<evidence type="ECO:0000256" key="5">
    <source>
        <dbReference type="ARBA" id="ARBA00022771"/>
    </source>
</evidence>
<name>A0A196SAY8_BLAHN</name>
<evidence type="ECO:0000256" key="3">
    <source>
        <dbReference type="ARBA" id="ARBA00022723"/>
    </source>
</evidence>
<evidence type="ECO:0000256" key="1">
    <source>
        <dbReference type="ARBA" id="ARBA00004604"/>
    </source>
</evidence>
<feature type="region of interest" description="Disordered" evidence="8">
    <location>
        <begin position="262"/>
        <end position="310"/>
    </location>
</feature>
<sequence>MPPKKTGSRKKRDKMRAAQVEKNTLSRLMGTSQLIAYGDMSKVPGNFEMECQECGMKQKNRAFCYFCHAVQKLPVCAHCGRMKCSGVGTDCLVKHPGSTVTGMKFVGAICDFCEAFVCHSKKCIQEHACACPFRESPDPGSLSIKCSECHRDVWSHGGRMYQCNICGKWNCQDDQFEHQAMCQTLEGESFKCISCNKRGQWSCMRCKISYCDTHVLSALNKDRNGVYRCKKCQYELKDVSNLSLSVKKHEFGRQGVYQESQDDDYANYGSGNVDYSGYDYGDVDYGNSDDDSDDDDNDTNDGAEEESEDE</sequence>
<keyword evidence="4" id="KW-0677">Repeat</keyword>
<dbReference type="PANTHER" id="PTHR13214">
    <property type="entry name" value="ZINC FINGER PROTEIN 330"/>
    <property type="match status" value="1"/>
</dbReference>
<dbReference type="OrthoDB" id="10258894at2759"/>
<organism evidence="9 10">
    <name type="scientific">Blastocystis sp. subtype 1 (strain ATCC 50177 / NandII)</name>
    <dbReference type="NCBI Taxonomy" id="478820"/>
    <lineage>
        <taxon>Eukaryota</taxon>
        <taxon>Sar</taxon>
        <taxon>Stramenopiles</taxon>
        <taxon>Bigyra</taxon>
        <taxon>Opalozoa</taxon>
        <taxon>Opalinata</taxon>
        <taxon>Blastocystidae</taxon>
        <taxon>Blastocystis</taxon>
    </lineage>
</organism>
<dbReference type="GO" id="GO:0008270">
    <property type="term" value="F:zinc ion binding"/>
    <property type="evidence" value="ECO:0007669"/>
    <property type="project" value="UniProtKB-KW"/>
</dbReference>
<protein>
    <submittedName>
        <fullName evidence="9">Zinc finger protein</fullName>
    </submittedName>
</protein>
<comment type="caution">
    <text evidence="9">The sequence shown here is derived from an EMBL/GenBank/DDBJ whole genome shotgun (WGS) entry which is preliminary data.</text>
</comment>
<gene>
    <name evidence="9" type="ORF">AV274_4111</name>
</gene>
<keyword evidence="10" id="KW-1185">Reference proteome</keyword>
<feature type="compositionally biased region" description="Acidic residues" evidence="8">
    <location>
        <begin position="287"/>
        <end position="310"/>
    </location>
</feature>
<evidence type="ECO:0000313" key="10">
    <source>
        <dbReference type="Proteomes" id="UP000078348"/>
    </source>
</evidence>
<dbReference type="Pfam" id="PF06524">
    <property type="entry name" value="NOA36"/>
    <property type="match status" value="1"/>
</dbReference>
<keyword evidence="7" id="KW-0539">Nucleus</keyword>
<dbReference type="GO" id="GO:0005730">
    <property type="term" value="C:nucleolus"/>
    <property type="evidence" value="ECO:0007669"/>
    <property type="project" value="UniProtKB-SubCell"/>
</dbReference>
<dbReference type="EMBL" id="LXWW01000281">
    <property type="protein sequence ID" value="OAO14188.1"/>
    <property type="molecule type" value="Genomic_DNA"/>
</dbReference>
<reference evidence="9 10" key="1">
    <citation type="submission" date="2016-05" db="EMBL/GenBank/DDBJ databases">
        <title>Nuclear genome of Blastocystis sp. subtype 1 NandII.</title>
        <authorList>
            <person name="Gentekaki E."/>
            <person name="Curtis B."/>
            <person name="Stairs C."/>
            <person name="Eme L."/>
            <person name="Herman E."/>
            <person name="Klimes V."/>
            <person name="Arias M.C."/>
            <person name="Elias M."/>
            <person name="Hilliou F."/>
            <person name="Klute M."/>
            <person name="Malik S.-B."/>
            <person name="Pightling A."/>
            <person name="Rachubinski R."/>
            <person name="Salas D."/>
            <person name="Schlacht A."/>
            <person name="Suga H."/>
            <person name="Archibald J."/>
            <person name="Ball S.G."/>
            <person name="Clark G."/>
            <person name="Dacks J."/>
            <person name="Van Der Giezen M."/>
            <person name="Tsaousis A."/>
            <person name="Roger A."/>
        </authorList>
    </citation>
    <scope>NUCLEOTIDE SEQUENCE [LARGE SCALE GENOMIC DNA]</scope>
    <source>
        <strain evidence="10">ATCC 50177 / NandII</strain>
    </source>
</reference>
<keyword evidence="6" id="KW-0862">Zinc</keyword>
<feature type="compositionally biased region" description="Low complexity" evidence="8">
    <location>
        <begin position="267"/>
        <end position="286"/>
    </location>
</feature>
<dbReference type="InterPro" id="IPR010531">
    <property type="entry name" value="NOA36"/>
</dbReference>
<keyword evidence="3" id="KW-0479">Metal-binding</keyword>
<comment type="subcellular location">
    <subcellularLocation>
        <location evidence="1">Nucleus</location>
        <location evidence="1">Nucleolus</location>
    </subcellularLocation>
</comment>
<dbReference type="AlphaFoldDB" id="A0A196SAY8"/>
<accession>A0A196SAY8</accession>
<evidence type="ECO:0000256" key="2">
    <source>
        <dbReference type="ARBA" id="ARBA00007212"/>
    </source>
</evidence>
<dbReference type="Proteomes" id="UP000078348">
    <property type="component" value="Unassembled WGS sequence"/>
</dbReference>
<evidence type="ECO:0000256" key="8">
    <source>
        <dbReference type="SAM" id="MobiDB-lite"/>
    </source>
</evidence>
<comment type="similarity">
    <text evidence="2">Belongs to the NOA36 family.</text>
</comment>
<keyword evidence="5" id="KW-0863">Zinc-finger</keyword>
<evidence type="ECO:0000313" key="9">
    <source>
        <dbReference type="EMBL" id="OAO14188.1"/>
    </source>
</evidence>
<evidence type="ECO:0000256" key="6">
    <source>
        <dbReference type="ARBA" id="ARBA00022833"/>
    </source>
</evidence>
<evidence type="ECO:0000256" key="7">
    <source>
        <dbReference type="ARBA" id="ARBA00023242"/>
    </source>
</evidence>
<proteinExistence type="inferred from homology"/>
<dbReference type="PANTHER" id="PTHR13214:SF1">
    <property type="entry name" value="ZINC FINGER PROTEIN 330"/>
    <property type="match status" value="1"/>
</dbReference>
<evidence type="ECO:0000256" key="4">
    <source>
        <dbReference type="ARBA" id="ARBA00022737"/>
    </source>
</evidence>
<dbReference type="STRING" id="478820.A0A196SAY8"/>